<keyword evidence="2" id="KW-1185">Reference proteome</keyword>
<evidence type="ECO:0000313" key="1">
    <source>
        <dbReference type="EMBL" id="GFR39729.1"/>
    </source>
</evidence>
<organism evidence="1 2">
    <name type="scientific">Astrephomene gubernaculifera</name>
    <dbReference type="NCBI Taxonomy" id="47775"/>
    <lineage>
        <taxon>Eukaryota</taxon>
        <taxon>Viridiplantae</taxon>
        <taxon>Chlorophyta</taxon>
        <taxon>core chlorophytes</taxon>
        <taxon>Chlorophyceae</taxon>
        <taxon>CS clade</taxon>
        <taxon>Chlamydomonadales</taxon>
        <taxon>Astrephomenaceae</taxon>
        <taxon>Astrephomene</taxon>
    </lineage>
</organism>
<reference evidence="1 2" key="1">
    <citation type="journal article" date="2021" name="Sci. Rep.">
        <title>Genome sequencing of the multicellular alga Astrephomene provides insights into convergent evolution of germ-soma differentiation.</title>
        <authorList>
            <person name="Yamashita S."/>
            <person name="Yamamoto K."/>
            <person name="Matsuzaki R."/>
            <person name="Suzuki S."/>
            <person name="Yamaguchi H."/>
            <person name="Hirooka S."/>
            <person name="Minakuchi Y."/>
            <person name="Miyagishima S."/>
            <person name="Kawachi M."/>
            <person name="Toyoda A."/>
            <person name="Nozaki H."/>
        </authorList>
    </citation>
    <scope>NUCLEOTIDE SEQUENCE [LARGE SCALE GENOMIC DNA]</scope>
    <source>
        <strain evidence="1 2">NIES-4017</strain>
    </source>
</reference>
<name>A0AAD3DEC5_9CHLO</name>
<dbReference type="EMBL" id="BMAR01000001">
    <property type="protein sequence ID" value="GFR39729.1"/>
    <property type="molecule type" value="Genomic_DNA"/>
</dbReference>
<accession>A0AAD3DEC5</accession>
<evidence type="ECO:0000313" key="2">
    <source>
        <dbReference type="Proteomes" id="UP001054857"/>
    </source>
</evidence>
<proteinExistence type="predicted"/>
<gene>
    <name evidence="1" type="ORF">Agub_g210</name>
</gene>
<comment type="caution">
    <text evidence="1">The sequence shown here is derived from an EMBL/GenBank/DDBJ whole genome shotgun (WGS) entry which is preliminary data.</text>
</comment>
<dbReference type="Proteomes" id="UP001054857">
    <property type="component" value="Unassembled WGS sequence"/>
</dbReference>
<protein>
    <submittedName>
        <fullName evidence="1">Uncharacterized protein</fullName>
    </submittedName>
</protein>
<dbReference type="AlphaFoldDB" id="A0AAD3DEC5"/>
<sequence length="409" mass="46813">MPDPCSAIVHPCLPQNIFPLFAPRPWTLNTLHIIHRRAALARLLNPSLRLHAITYSPFSTTPLHISTPALLVCLAHPCLLGFSPLPAHPITTWHCQSPQSPPSPSRPPCCHACSPAPPPQVPVERWEEAQFTWEPFHQWVMNTSVYRRAVHRNYPMSYPCGVWANHFYKFVFIRNRKAASTTVTDNFDKCHYENSDPRLCIEVVSLNRLKERGVDPAVMWRDYFVFTTSRNPWSRAGSSYDYCSTKWARTDGPCRQPPFSAFSRDPSILGKISNLFHCFDRVGMYHDYYHTEPVAPCITTETGLPAVDYIIRYENLSSDLPEAVRIINQRRDPSLPPLPEPKIYWKKKGQAARSHEEQGVESNTAALVGHGDKYHKCGMQCVRDIYEYFRVDFELFKIPLPEADPAGDR</sequence>